<dbReference type="EMBL" id="FNHI01000012">
    <property type="protein sequence ID" value="SDM69885.1"/>
    <property type="molecule type" value="Genomic_DNA"/>
</dbReference>
<evidence type="ECO:0000313" key="1">
    <source>
        <dbReference type="EMBL" id="SDM69885.1"/>
    </source>
</evidence>
<organism evidence="1 2">
    <name type="scientific">Streptomyces wuyuanensis</name>
    <dbReference type="NCBI Taxonomy" id="1196353"/>
    <lineage>
        <taxon>Bacteria</taxon>
        <taxon>Bacillati</taxon>
        <taxon>Actinomycetota</taxon>
        <taxon>Actinomycetes</taxon>
        <taxon>Kitasatosporales</taxon>
        <taxon>Streptomycetaceae</taxon>
        <taxon>Streptomyces</taxon>
    </lineage>
</organism>
<reference evidence="2" key="1">
    <citation type="submission" date="2016-10" db="EMBL/GenBank/DDBJ databases">
        <authorList>
            <person name="Varghese N."/>
            <person name="Submissions S."/>
        </authorList>
    </citation>
    <scope>NUCLEOTIDE SEQUENCE [LARGE SCALE GENOMIC DNA]</scope>
    <source>
        <strain evidence="2">CGMCC 4.7042</strain>
    </source>
</reference>
<sequence length="180" mass="19571">MRRPGARSATESEDRMAIEHNGIAGPYFEYDGLPAQHVVDKDLPLIHPYGPVTPGRYLTPGGGRLTIRPAEMRAHVRITLDHLGCPAQFTDEKNAAFKRLALAAEGYCVQARCRHSAAYADGVFRIFEVRNESIALATFVRAALAVELGDFTLADRLVQEAEALAGPVRREGEGEQVSGG</sequence>
<name>A0A1G9VDE6_9ACTN</name>
<gene>
    <name evidence="1" type="ORF">SAMN05444921_11233</name>
</gene>
<proteinExistence type="predicted"/>
<dbReference type="STRING" id="1196353.SAMN05444921_11233"/>
<protein>
    <submittedName>
        <fullName evidence="1">Uncharacterized protein</fullName>
    </submittedName>
</protein>
<evidence type="ECO:0000313" key="2">
    <source>
        <dbReference type="Proteomes" id="UP000199063"/>
    </source>
</evidence>
<dbReference type="Proteomes" id="UP000199063">
    <property type="component" value="Unassembled WGS sequence"/>
</dbReference>
<accession>A0A1G9VDE6</accession>
<dbReference type="InterPro" id="IPR046305">
    <property type="entry name" value="DUF6420"/>
</dbReference>
<dbReference type="AlphaFoldDB" id="A0A1G9VDE6"/>
<dbReference type="Pfam" id="PF19984">
    <property type="entry name" value="DUF6420"/>
    <property type="match status" value="1"/>
</dbReference>
<keyword evidence="2" id="KW-1185">Reference proteome</keyword>